<dbReference type="GO" id="GO:0016020">
    <property type="term" value="C:membrane"/>
    <property type="evidence" value="ECO:0007669"/>
    <property type="project" value="InterPro"/>
</dbReference>
<dbReference type="Proteomes" id="UP000182350">
    <property type="component" value="Unassembled WGS sequence"/>
</dbReference>
<dbReference type="InterPro" id="IPR050396">
    <property type="entry name" value="Glycosyltr_51/Transpeptidase"/>
</dbReference>
<dbReference type="NCBIfam" id="TIGR02070">
    <property type="entry name" value="mono_pep_trsgly"/>
    <property type="match status" value="1"/>
</dbReference>
<dbReference type="AlphaFoldDB" id="A0A1K1W832"/>
<dbReference type="GO" id="GO:0071555">
    <property type="term" value="P:cell wall organization"/>
    <property type="evidence" value="ECO:0007669"/>
    <property type="project" value="UniProtKB-KW"/>
</dbReference>
<dbReference type="InterPro" id="IPR036950">
    <property type="entry name" value="PBP_transglycosylase"/>
</dbReference>
<evidence type="ECO:0000256" key="2">
    <source>
        <dbReference type="ARBA" id="ARBA00022475"/>
    </source>
</evidence>
<reference evidence="14 15" key="1">
    <citation type="submission" date="2016-11" db="EMBL/GenBank/DDBJ databases">
        <authorList>
            <person name="Jaros S."/>
            <person name="Januszkiewicz K."/>
            <person name="Wedrychowicz H."/>
        </authorList>
    </citation>
    <scope>NUCLEOTIDE SEQUENCE [LARGE SCALE GENOMIC DNA]</scope>
    <source>
        <strain evidence="14 15">DSM 21637</strain>
    </source>
</reference>
<evidence type="ECO:0000256" key="3">
    <source>
        <dbReference type="ARBA" id="ARBA00022519"/>
    </source>
</evidence>
<dbReference type="RefSeq" id="WP_072325557.1">
    <property type="nucleotide sequence ID" value="NZ_FPJW01000003.1"/>
</dbReference>
<keyword evidence="2" id="KW-1003">Cell membrane</keyword>
<dbReference type="OrthoDB" id="9766909at2"/>
<dbReference type="Pfam" id="PF00912">
    <property type="entry name" value="Transgly"/>
    <property type="match status" value="1"/>
</dbReference>
<sequence length="286" mass="33529">MPKARTERNKGKGGIWRQRLKRGLWLPVHWFNRFVYLLGLITLVVLLTGATLVGAFFYSLPNVAGQSFADLQQQAEQRVQQRLEVKDAHYRWTPLREINRDLMYAVVMAEDARFFQHRGLDYDALLDAFITNLRRGQTSFGGSTISQQTVKNLFLTPQQSYYRKLQEAVLTRRLEQHFSKNQILELYLNLAEFGPDIYGVDAAARYYFGKAPVRINAAEGAWLALLLPSPRRYHYSLFQNRNVTPAMQRKYRNVLQGMRQANYISQTQYNRYLPMINRSDWPERRP</sequence>
<dbReference type="GO" id="GO:0030288">
    <property type="term" value="C:outer membrane-bounded periplasmic space"/>
    <property type="evidence" value="ECO:0007669"/>
    <property type="project" value="TreeGrafter"/>
</dbReference>
<comment type="pathway">
    <text evidence="1">Cell wall biogenesis; peptidoglycan biosynthesis.</text>
</comment>
<keyword evidence="6 12" id="KW-0812">Transmembrane</keyword>
<evidence type="ECO:0000256" key="9">
    <source>
        <dbReference type="ARBA" id="ARBA00022989"/>
    </source>
</evidence>
<protein>
    <submittedName>
        <fullName evidence="14">Monofunctional biosynthetic peptidoglycan transglycosylase</fullName>
    </submittedName>
</protein>
<keyword evidence="15" id="KW-1185">Reference proteome</keyword>
<gene>
    <name evidence="14" type="ORF">SAMN02745752_01329</name>
</gene>
<evidence type="ECO:0000256" key="10">
    <source>
        <dbReference type="ARBA" id="ARBA00023136"/>
    </source>
</evidence>
<evidence type="ECO:0000256" key="5">
    <source>
        <dbReference type="ARBA" id="ARBA00022679"/>
    </source>
</evidence>
<dbReference type="InterPro" id="IPR011812">
    <property type="entry name" value="Pep_trsgly"/>
</dbReference>
<evidence type="ECO:0000256" key="8">
    <source>
        <dbReference type="ARBA" id="ARBA00022984"/>
    </source>
</evidence>
<feature type="domain" description="Glycosyl transferase family 51" evidence="13">
    <location>
        <begin position="84"/>
        <end position="258"/>
    </location>
</feature>
<dbReference type="PANTHER" id="PTHR32282:SF15">
    <property type="entry name" value="PENICILLIN-BINDING PROTEIN 1C"/>
    <property type="match status" value="1"/>
</dbReference>
<keyword evidence="11" id="KW-0961">Cell wall biogenesis/degradation</keyword>
<dbReference type="STRING" id="1122209.SAMN02745752_01329"/>
<evidence type="ECO:0000256" key="4">
    <source>
        <dbReference type="ARBA" id="ARBA00022676"/>
    </source>
</evidence>
<organism evidence="14 15">
    <name type="scientific">Marinospirillum alkaliphilum DSM 21637</name>
    <dbReference type="NCBI Taxonomy" id="1122209"/>
    <lineage>
        <taxon>Bacteria</taxon>
        <taxon>Pseudomonadati</taxon>
        <taxon>Pseudomonadota</taxon>
        <taxon>Gammaproteobacteria</taxon>
        <taxon>Oceanospirillales</taxon>
        <taxon>Oceanospirillaceae</taxon>
        <taxon>Marinospirillum</taxon>
    </lineage>
</organism>
<dbReference type="GO" id="GO:0016763">
    <property type="term" value="F:pentosyltransferase activity"/>
    <property type="evidence" value="ECO:0007669"/>
    <property type="project" value="InterPro"/>
</dbReference>
<evidence type="ECO:0000256" key="6">
    <source>
        <dbReference type="ARBA" id="ARBA00022692"/>
    </source>
</evidence>
<dbReference type="GO" id="GO:0009252">
    <property type="term" value="P:peptidoglycan biosynthetic process"/>
    <property type="evidence" value="ECO:0007669"/>
    <property type="project" value="UniProtKB-KW"/>
</dbReference>
<evidence type="ECO:0000256" key="7">
    <source>
        <dbReference type="ARBA" id="ARBA00022960"/>
    </source>
</evidence>
<name>A0A1K1W832_9GAMM</name>
<evidence type="ECO:0000313" key="14">
    <source>
        <dbReference type="EMBL" id="SFX33331.1"/>
    </source>
</evidence>
<dbReference type="Gene3D" id="1.10.3810.10">
    <property type="entry name" value="Biosynthetic peptidoglycan transglycosylase-like"/>
    <property type="match status" value="1"/>
</dbReference>
<dbReference type="GO" id="GO:0009274">
    <property type="term" value="C:peptidoglycan-based cell wall"/>
    <property type="evidence" value="ECO:0007669"/>
    <property type="project" value="InterPro"/>
</dbReference>
<keyword evidence="9 12" id="KW-1133">Transmembrane helix</keyword>
<evidence type="ECO:0000256" key="11">
    <source>
        <dbReference type="ARBA" id="ARBA00023316"/>
    </source>
</evidence>
<proteinExistence type="predicted"/>
<dbReference type="SUPFAM" id="SSF53955">
    <property type="entry name" value="Lysozyme-like"/>
    <property type="match status" value="1"/>
</dbReference>
<dbReference type="InterPro" id="IPR023346">
    <property type="entry name" value="Lysozyme-like_dom_sf"/>
</dbReference>
<keyword evidence="4" id="KW-0328">Glycosyltransferase</keyword>
<keyword evidence="3" id="KW-0997">Cell inner membrane</keyword>
<evidence type="ECO:0000313" key="15">
    <source>
        <dbReference type="Proteomes" id="UP000182350"/>
    </source>
</evidence>
<evidence type="ECO:0000256" key="1">
    <source>
        <dbReference type="ARBA" id="ARBA00004752"/>
    </source>
</evidence>
<dbReference type="EMBL" id="FPJW01000003">
    <property type="protein sequence ID" value="SFX33331.1"/>
    <property type="molecule type" value="Genomic_DNA"/>
</dbReference>
<feature type="transmembrane region" description="Helical" evidence="12">
    <location>
        <begin position="34"/>
        <end position="58"/>
    </location>
</feature>
<keyword evidence="8" id="KW-0573">Peptidoglycan synthesis</keyword>
<dbReference type="PANTHER" id="PTHR32282">
    <property type="entry name" value="BINDING PROTEIN TRANSPEPTIDASE, PUTATIVE-RELATED"/>
    <property type="match status" value="1"/>
</dbReference>
<dbReference type="GO" id="GO:0008955">
    <property type="term" value="F:peptidoglycan glycosyltransferase activity"/>
    <property type="evidence" value="ECO:0007669"/>
    <property type="project" value="TreeGrafter"/>
</dbReference>
<keyword evidence="7" id="KW-0133">Cell shape</keyword>
<keyword evidence="10 12" id="KW-0472">Membrane</keyword>
<dbReference type="InterPro" id="IPR001264">
    <property type="entry name" value="Glyco_trans_51"/>
</dbReference>
<evidence type="ECO:0000259" key="13">
    <source>
        <dbReference type="Pfam" id="PF00912"/>
    </source>
</evidence>
<accession>A0A1K1W832</accession>
<dbReference type="GO" id="GO:0008360">
    <property type="term" value="P:regulation of cell shape"/>
    <property type="evidence" value="ECO:0007669"/>
    <property type="project" value="UniProtKB-KW"/>
</dbReference>
<evidence type="ECO:0000256" key="12">
    <source>
        <dbReference type="SAM" id="Phobius"/>
    </source>
</evidence>
<keyword evidence="5" id="KW-0808">Transferase</keyword>